<evidence type="ECO:0000313" key="3">
    <source>
        <dbReference type="Proteomes" id="UP001152320"/>
    </source>
</evidence>
<dbReference type="PANTHER" id="PTHR47331:SF1">
    <property type="entry name" value="GAG-LIKE PROTEIN"/>
    <property type="match status" value="1"/>
</dbReference>
<evidence type="ECO:0000256" key="1">
    <source>
        <dbReference type="SAM" id="MobiDB-lite"/>
    </source>
</evidence>
<evidence type="ECO:0008006" key="4">
    <source>
        <dbReference type="Google" id="ProtNLM"/>
    </source>
</evidence>
<feature type="region of interest" description="Disordered" evidence="1">
    <location>
        <begin position="157"/>
        <end position="187"/>
    </location>
</feature>
<dbReference type="PANTHER" id="PTHR47331">
    <property type="entry name" value="PHD-TYPE DOMAIN-CONTAINING PROTEIN"/>
    <property type="match status" value="1"/>
</dbReference>
<reference evidence="2" key="1">
    <citation type="submission" date="2021-10" db="EMBL/GenBank/DDBJ databases">
        <title>Tropical sea cucumber genome reveals ecological adaptation and Cuvierian tubules defense mechanism.</title>
        <authorList>
            <person name="Chen T."/>
        </authorList>
    </citation>
    <scope>NUCLEOTIDE SEQUENCE</scope>
    <source>
        <strain evidence="2">Nanhai2018</strain>
        <tissue evidence="2">Muscle</tissue>
    </source>
</reference>
<gene>
    <name evidence="2" type="ORF">HOLleu_06244</name>
</gene>
<dbReference type="Proteomes" id="UP001152320">
    <property type="component" value="Chromosome 2"/>
</dbReference>
<sequence length="203" mass="23758">MKLLGKLRYRIRERWRMHKYRIKASYHELANFHDYVKFVREQIATDSVYGDISVESSKENRQNRKFSKGLSTVLQEERSNSKIRGRVSDDSKCLYCAFHQRLEICRKLGSKSHEEKPVFLCSKGLCFSCLEGNHVSKDCKQDRLVCEICQKPHPRVLHYPRKPKQKSPKDTNEDQTPKETVKQVKPAALQLKLRRPVSAWGPA</sequence>
<protein>
    <recommendedName>
        <fullName evidence="4">CCHC-type domain-containing protein</fullName>
    </recommendedName>
</protein>
<keyword evidence="3" id="KW-1185">Reference proteome</keyword>
<dbReference type="EMBL" id="JAIZAY010000002">
    <property type="protein sequence ID" value="KAJ8047277.1"/>
    <property type="molecule type" value="Genomic_DNA"/>
</dbReference>
<dbReference type="OrthoDB" id="8046937at2759"/>
<dbReference type="AlphaFoldDB" id="A0A9Q1HF11"/>
<feature type="compositionally biased region" description="Basic and acidic residues" evidence="1">
    <location>
        <begin position="167"/>
        <end position="182"/>
    </location>
</feature>
<evidence type="ECO:0000313" key="2">
    <source>
        <dbReference type="EMBL" id="KAJ8047277.1"/>
    </source>
</evidence>
<feature type="compositionally biased region" description="Basic residues" evidence="1">
    <location>
        <begin position="157"/>
        <end position="166"/>
    </location>
</feature>
<organism evidence="2 3">
    <name type="scientific">Holothuria leucospilota</name>
    <name type="common">Black long sea cucumber</name>
    <name type="synonym">Mertensiothuria leucospilota</name>
    <dbReference type="NCBI Taxonomy" id="206669"/>
    <lineage>
        <taxon>Eukaryota</taxon>
        <taxon>Metazoa</taxon>
        <taxon>Echinodermata</taxon>
        <taxon>Eleutherozoa</taxon>
        <taxon>Echinozoa</taxon>
        <taxon>Holothuroidea</taxon>
        <taxon>Aspidochirotacea</taxon>
        <taxon>Aspidochirotida</taxon>
        <taxon>Holothuriidae</taxon>
        <taxon>Holothuria</taxon>
    </lineage>
</organism>
<name>A0A9Q1HF11_HOLLE</name>
<proteinExistence type="predicted"/>
<comment type="caution">
    <text evidence="2">The sequence shown here is derived from an EMBL/GenBank/DDBJ whole genome shotgun (WGS) entry which is preliminary data.</text>
</comment>
<accession>A0A9Q1HF11</accession>